<dbReference type="SUPFAM" id="SSF52218">
    <property type="entry name" value="Flavoproteins"/>
    <property type="match status" value="1"/>
</dbReference>
<dbReference type="InterPro" id="IPR029039">
    <property type="entry name" value="Flavoprotein-like_sf"/>
</dbReference>
<feature type="domain" description="NADPH-dependent FMN reductase-like" evidence="3">
    <location>
        <begin position="5"/>
        <end position="117"/>
    </location>
</feature>
<keyword evidence="1" id="KW-0285">Flavoprotein</keyword>
<reference evidence="4 5" key="1">
    <citation type="submission" date="2020-03" db="EMBL/GenBank/DDBJ databases">
        <title>Genomic Encyclopedia of Type Strains, Phase IV (KMG-IV): sequencing the most valuable type-strain genomes for metagenomic binning, comparative biology and taxonomic classification.</title>
        <authorList>
            <person name="Goeker M."/>
        </authorList>
    </citation>
    <scope>NUCLEOTIDE SEQUENCE [LARGE SCALE GENOMIC DNA]</scope>
    <source>
        <strain evidence="4 5">DSM 22753</strain>
    </source>
</reference>
<dbReference type="InterPro" id="IPR005025">
    <property type="entry name" value="FMN_Rdtase-like_dom"/>
</dbReference>
<gene>
    <name evidence="4" type="ORF">FHT01_001616</name>
</gene>
<keyword evidence="2" id="KW-0288">FMN</keyword>
<evidence type="ECO:0000256" key="1">
    <source>
        <dbReference type="ARBA" id="ARBA00022630"/>
    </source>
</evidence>
<accession>A0ABX0U0H0</accession>
<name>A0ABX0U0H0_9SPHN</name>
<protein>
    <submittedName>
        <fullName evidence="4">Multimeric flavodoxin WrbA</fullName>
    </submittedName>
</protein>
<sequence length="176" mass="19392">MNPPLVIEGSARQDGDTAQLVRGVRDRLDASVVVSLSQIDIAPFAYGATRQPDDFAAVIDAMLASDDIVFATPVYWYAMSGRMKTVFDRLTDLLHDDRLKPRARAFAGRRTWLLAVGTDPALPPGFAEPFARTSRYLGMNWSGAAYFNTRGDVWMGDAAPALNRFIGRIRIARGRA</sequence>
<evidence type="ECO:0000259" key="3">
    <source>
        <dbReference type="Pfam" id="PF03358"/>
    </source>
</evidence>
<evidence type="ECO:0000313" key="5">
    <source>
        <dbReference type="Proteomes" id="UP000788153"/>
    </source>
</evidence>
<keyword evidence="5" id="KW-1185">Reference proteome</keyword>
<dbReference type="Pfam" id="PF03358">
    <property type="entry name" value="FMN_red"/>
    <property type="match status" value="1"/>
</dbReference>
<organism evidence="4 5">
    <name type="scientific">Sphingomonas japonica</name>
    <dbReference type="NCBI Taxonomy" id="511662"/>
    <lineage>
        <taxon>Bacteria</taxon>
        <taxon>Pseudomonadati</taxon>
        <taxon>Pseudomonadota</taxon>
        <taxon>Alphaproteobacteria</taxon>
        <taxon>Sphingomonadales</taxon>
        <taxon>Sphingomonadaceae</taxon>
        <taxon>Sphingomonas</taxon>
    </lineage>
</organism>
<dbReference type="PANTHER" id="PTHR43278">
    <property type="entry name" value="NAD(P)H-DEPENDENT FMN-CONTAINING OXIDOREDUCTASE YWQN-RELATED"/>
    <property type="match status" value="1"/>
</dbReference>
<dbReference type="RefSeq" id="WP_166745463.1">
    <property type="nucleotide sequence ID" value="NZ_BAAAEV010000001.1"/>
</dbReference>
<dbReference type="Proteomes" id="UP000788153">
    <property type="component" value="Unassembled WGS sequence"/>
</dbReference>
<dbReference type="Gene3D" id="3.40.50.360">
    <property type="match status" value="1"/>
</dbReference>
<dbReference type="PANTHER" id="PTHR43278:SF4">
    <property type="entry name" value="NAD(P)H-DEPENDENT FMN-CONTAINING OXIDOREDUCTASE YWQN-RELATED"/>
    <property type="match status" value="1"/>
</dbReference>
<evidence type="ECO:0000313" key="4">
    <source>
        <dbReference type="EMBL" id="NIJ24074.1"/>
    </source>
</evidence>
<dbReference type="InterPro" id="IPR051796">
    <property type="entry name" value="ISF_SsuE-like"/>
</dbReference>
<proteinExistence type="predicted"/>
<dbReference type="EMBL" id="JAASQP010000001">
    <property type="protein sequence ID" value="NIJ24074.1"/>
    <property type="molecule type" value="Genomic_DNA"/>
</dbReference>
<evidence type="ECO:0000256" key="2">
    <source>
        <dbReference type="ARBA" id="ARBA00022643"/>
    </source>
</evidence>
<comment type="caution">
    <text evidence="4">The sequence shown here is derived from an EMBL/GenBank/DDBJ whole genome shotgun (WGS) entry which is preliminary data.</text>
</comment>